<dbReference type="PROSITE" id="PS50003">
    <property type="entry name" value="PH_DOMAIN"/>
    <property type="match status" value="1"/>
</dbReference>
<gene>
    <name evidence="3" type="ORF">INT47_008315</name>
</gene>
<evidence type="ECO:0000313" key="4">
    <source>
        <dbReference type="Proteomes" id="UP000603453"/>
    </source>
</evidence>
<dbReference type="CDD" id="cd00821">
    <property type="entry name" value="PH"/>
    <property type="match status" value="1"/>
</dbReference>
<protein>
    <recommendedName>
        <fullName evidence="2">PH domain-containing protein</fullName>
    </recommendedName>
</protein>
<feature type="region of interest" description="Disordered" evidence="1">
    <location>
        <begin position="118"/>
        <end position="137"/>
    </location>
</feature>
<feature type="domain" description="PH" evidence="2">
    <location>
        <begin position="9"/>
        <end position="114"/>
    </location>
</feature>
<keyword evidence="4" id="KW-1185">Reference proteome</keyword>
<dbReference type="InterPro" id="IPR011993">
    <property type="entry name" value="PH-like_dom_sf"/>
</dbReference>
<dbReference type="Proteomes" id="UP000603453">
    <property type="component" value="Unassembled WGS sequence"/>
</dbReference>
<accession>A0A8H7RFW3</accession>
<evidence type="ECO:0000313" key="3">
    <source>
        <dbReference type="EMBL" id="KAG2209472.1"/>
    </source>
</evidence>
<dbReference type="SUPFAM" id="SSF50729">
    <property type="entry name" value="PH domain-like"/>
    <property type="match status" value="1"/>
</dbReference>
<dbReference type="EMBL" id="JAEPRD010000015">
    <property type="protein sequence ID" value="KAG2209472.1"/>
    <property type="molecule type" value="Genomic_DNA"/>
</dbReference>
<name>A0A8H7RFW3_9FUNG</name>
<dbReference type="SMART" id="SM00233">
    <property type="entry name" value="PH"/>
    <property type="match status" value="1"/>
</dbReference>
<evidence type="ECO:0000259" key="2">
    <source>
        <dbReference type="PROSITE" id="PS50003"/>
    </source>
</evidence>
<dbReference type="Pfam" id="PF00169">
    <property type="entry name" value="PH"/>
    <property type="match status" value="1"/>
</dbReference>
<dbReference type="AlphaFoldDB" id="A0A8H7RFW3"/>
<evidence type="ECO:0000256" key="1">
    <source>
        <dbReference type="SAM" id="MobiDB-lite"/>
    </source>
</evidence>
<proteinExistence type="predicted"/>
<feature type="compositionally biased region" description="Low complexity" evidence="1">
    <location>
        <begin position="118"/>
        <end position="127"/>
    </location>
</feature>
<dbReference type="Gene3D" id="2.30.29.30">
    <property type="entry name" value="Pleckstrin-homology domain (PH domain)/Phosphotyrosine-binding domain (PTB)"/>
    <property type="match status" value="1"/>
</dbReference>
<sequence>MSCSNTITCTPVAGWLTKMIPLPFGRSRWISRFFVLLDSELRFYKDEHSDTASQILNLRSVCQVIPAPTTQRPFCFRLEPQKYTIGSMSRPWIIECKSETDMENWIAAIQSRITKYASPSSSPSSSPAILSPKTPHETNSTRVLSIYSMVNNVSPEIYRVAALPLRCTNLTFDDQEKESLLIRRNKKLAPIVTQQQAEAPQLSAYSSASSITPSPTGAVLGPLISPSIIERYSQYNHKSSRPLPIITKGVYNDVREEDEPSSPTYLMYKKRFGL</sequence>
<reference evidence="3" key="1">
    <citation type="submission" date="2020-12" db="EMBL/GenBank/DDBJ databases">
        <title>Metabolic potential, ecology and presence of endohyphal bacteria is reflected in genomic diversity of Mucoromycotina.</title>
        <authorList>
            <person name="Muszewska A."/>
            <person name="Okrasinska A."/>
            <person name="Steczkiewicz K."/>
            <person name="Drgas O."/>
            <person name="Orlowska M."/>
            <person name="Perlinska-Lenart U."/>
            <person name="Aleksandrzak-Piekarczyk T."/>
            <person name="Szatraj K."/>
            <person name="Zielenkiewicz U."/>
            <person name="Pilsyk S."/>
            <person name="Malc E."/>
            <person name="Mieczkowski P."/>
            <person name="Kruszewska J.S."/>
            <person name="Biernat P."/>
            <person name="Pawlowska J."/>
        </authorList>
    </citation>
    <scope>NUCLEOTIDE SEQUENCE</scope>
    <source>
        <strain evidence="3">WA0000017839</strain>
    </source>
</reference>
<dbReference type="OrthoDB" id="2344588at2759"/>
<organism evidence="3 4">
    <name type="scientific">Mucor saturninus</name>
    <dbReference type="NCBI Taxonomy" id="64648"/>
    <lineage>
        <taxon>Eukaryota</taxon>
        <taxon>Fungi</taxon>
        <taxon>Fungi incertae sedis</taxon>
        <taxon>Mucoromycota</taxon>
        <taxon>Mucoromycotina</taxon>
        <taxon>Mucoromycetes</taxon>
        <taxon>Mucorales</taxon>
        <taxon>Mucorineae</taxon>
        <taxon>Mucoraceae</taxon>
        <taxon>Mucor</taxon>
    </lineage>
</organism>
<comment type="caution">
    <text evidence="3">The sequence shown here is derived from an EMBL/GenBank/DDBJ whole genome shotgun (WGS) entry which is preliminary data.</text>
</comment>
<dbReference type="InterPro" id="IPR001849">
    <property type="entry name" value="PH_domain"/>
</dbReference>